<name>A0A2W5NML0_9SPHN</name>
<dbReference type="Proteomes" id="UP000249082">
    <property type="component" value="Unassembled WGS sequence"/>
</dbReference>
<dbReference type="GO" id="GO:0006508">
    <property type="term" value="P:proteolysis"/>
    <property type="evidence" value="ECO:0007669"/>
    <property type="project" value="UniProtKB-KW"/>
</dbReference>
<dbReference type="EMBL" id="QFPX01000010">
    <property type="protein sequence ID" value="PZQ54184.1"/>
    <property type="molecule type" value="Genomic_DNA"/>
</dbReference>
<evidence type="ECO:0000313" key="6">
    <source>
        <dbReference type="Proteomes" id="UP000249082"/>
    </source>
</evidence>
<evidence type="ECO:0000313" key="5">
    <source>
        <dbReference type="EMBL" id="PZQ54184.1"/>
    </source>
</evidence>
<evidence type="ECO:0000256" key="3">
    <source>
        <dbReference type="ARBA" id="ARBA00022801"/>
    </source>
</evidence>
<protein>
    <submittedName>
        <fullName evidence="5">HK97 family phage prohead protease</fullName>
    </submittedName>
</protein>
<keyword evidence="1" id="KW-1188">Viral release from host cell</keyword>
<comment type="caution">
    <text evidence="5">The sequence shown here is derived from an EMBL/GenBank/DDBJ whole genome shotgun (WGS) entry which is preliminary data.</text>
</comment>
<keyword evidence="2 5" id="KW-0645">Protease</keyword>
<sequence>MNELDFALDVKAIGEDGEIEGLAVGYGNMDHGGDIVLPGAITASVAGRKSLPMLLFHDHKRPVGVWTEFKEIGEGLLVKGRFDDTQDGREAKVRARNGSLGGLSMGFKTIKHRFEGKARHLLEVALHEISLVTIPMNDRTRVLSVKDILDSGGVPTVRQFENFLRDAGGFSKSTAAQFASACKPHLRGEPEAKANDDLREFLNGLRG</sequence>
<evidence type="ECO:0000259" key="4">
    <source>
        <dbReference type="Pfam" id="PF04586"/>
    </source>
</evidence>
<dbReference type="GO" id="GO:0008233">
    <property type="term" value="F:peptidase activity"/>
    <property type="evidence" value="ECO:0007669"/>
    <property type="project" value="UniProtKB-KW"/>
</dbReference>
<accession>A0A2W5NML0</accession>
<proteinExistence type="predicted"/>
<dbReference type="AlphaFoldDB" id="A0A2W5NML0"/>
<gene>
    <name evidence="5" type="ORF">DI555_14085</name>
</gene>
<reference evidence="5 6" key="1">
    <citation type="submission" date="2017-08" db="EMBL/GenBank/DDBJ databases">
        <title>Infants hospitalized years apart are colonized by the same room-sourced microbial strains.</title>
        <authorList>
            <person name="Brooks B."/>
            <person name="Olm M.R."/>
            <person name="Firek B.A."/>
            <person name="Baker R."/>
            <person name="Thomas B.C."/>
            <person name="Morowitz M.J."/>
            <person name="Banfield J.F."/>
        </authorList>
    </citation>
    <scope>NUCLEOTIDE SEQUENCE [LARGE SCALE GENOMIC DNA]</scope>
    <source>
        <strain evidence="5">S2_005_002_R2_33</strain>
    </source>
</reference>
<dbReference type="NCBIfam" id="TIGR01543">
    <property type="entry name" value="proheadase_HK97"/>
    <property type="match status" value="1"/>
</dbReference>
<keyword evidence="3" id="KW-0378">Hydrolase</keyword>
<organism evidence="5 6">
    <name type="scientific">Novosphingobium pentaromativorans</name>
    <dbReference type="NCBI Taxonomy" id="205844"/>
    <lineage>
        <taxon>Bacteria</taxon>
        <taxon>Pseudomonadati</taxon>
        <taxon>Pseudomonadota</taxon>
        <taxon>Alphaproteobacteria</taxon>
        <taxon>Sphingomonadales</taxon>
        <taxon>Sphingomonadaceae</taxon>
        <taxon>Novosphingobium</taxon>
    </lineage>
</organism>
<dbReference type="Pfam" id="PF04586">
    <property type="entry name" value="Peptidase_S78"/>
    <property type="match status" value="1"/>
</dbReference>
<evidence type="ECO:0000256" key="2">
    <source>
        <dbReference type="ARBA" id="ARBA00022670"/>
    </source>
</evidence>
<dbReference type="InterPro" id="IPR006433">
    <property type="entry name" value="Prohead_protease"/>
</dbReference>
<dbReference type="InterPro" id="IPR054613">
    <property type="entry name" value="Peptidase_S78_dom"/>
</dbReference>
<evidence type="ECO:0000256" key="1">
    <source>
        <dbReference type="ARBA" id="ARBA00022612"/>
    </source>
</evidence>
<feature type="domain" description="Prohead serine protease" evidence="4">
    <location>
        <begin position="8"/>
        <end position="143"/>
    </location>
</feature>